<organism evidence="5 6">
    <name type="scientific">Plantibacter flavus</name>
    <dbReference type="NCBI Taxonomy" id="150123"/>
    <lineage>
        <taxon>Bacteria</taxon>
        <taxon>Bacillati</taxon>
        <taxon>Actinomycetota</taxon>
        <taxon>Actinomycetes</taxon>
        <taxon>Micrococcales</taxon>
        <taxon>Microbacteriaceae</taxon>
        <taxon>Plantibacter</taxon>
    </lineage>
</organism>
<dbReference type="AlphaFoldDB" id="A0A3N2C5F4"/>
<dbReference type="SUPFAM" id="SSF47413">
    <property type="entry name" value="lambda repressor-like DNA-binding domains"/>
    <property type="match status" value="1"/>
</dbReference>
<dbReference type="PANTHER" id="PTHR30146:SF109">
    <property type="entry name" value="HTH-TYPE TRANSCRIPTIONAL REGULATOR GALS"/>
    <property type="match status" value="1"/>
</dbReference>
<evidence type="ECO:0000256" key="2">
    <source>
        <dbReference type="ARBA" id="ARBA00023125"/>
    </source>
</evidence>
<dbReference type="GO" id="GO:0003700">
    <property type="term" value="F:DNA-binding transcription factor activity"/>
    <property type="evidence" value="ECO:0007669"/>
    <property type="project" value="TreeGrafter"/>
</dbReference>
<feature type="domain" description="HTH lacI-type" evidence="4">
    <location>
        <begin position="3"/>
        <end position="57"/>
    </location>
</feature>
<keyword evidence="3" id="KW-0804">Transcription</keyword>
<keyword evidence="1" id="KW-0805">Transcription regulation</keyword>
<dbReference type="PANTHER" id="PTHR30146">
    <property type="entry name" value="LACI-RELATED TRANSCRIPTIONAL REPRESSOR"/>
    <property type="match status" value="1"/>
</dbReference>
<evidence type="ECO:0000259" key="4">
    <source>
        <dbReference type="PROSITE" id="PS50932"/>
    </source>
</evidence>
<dbReference type="InterPro" id="IPR028082">
    <property type="entry name" value="Peripla_BP_I"/>
</dbReference>
<dbReference type="RefSeq" id="WP_085512609.1">
    <property type="nucleotide sequence ID" value="NZ_FXAP01000004.1"/>
</dbReference>
<dbReference type="SUPFAM" id="SSF53822">
    <property type="entry name" value="Periplasmic binding protein-like I"/>
    <property type="match status" value="1"/>
</dbReference>
<evidence type="ECO:0000256" key="3">
    <source>
        <dbReference type="ARBA" id="ARBA00023163"/>
    </source>
</evidence>
<proteinExistence type="predicted"/>
<evidence type="ECO:0000313" key="5">
    <source>
        <dbReference type="EMBL" id="ROR82751.1"/>
    </source>
</evidence>
<dbReference type="GO" id="GO:0000976">
    <property type="term" value="F:transcription cis-regulatory region binding"/>
    <property type="evidence" value="ECO:0007669"/>
    <property type="project" value="TreeGrafter"/>
</dbReference>
<dbReference type="CDD" id="cd06267">
    <property type="entry name" value="PBP1_LacI_sugar_binding-like"/>
    <property type="match status" value="1"/>
</dbReference>
<accession>A0A3N2C5F4</accession>
<dbReference type="Proteomes" id="UP000266915">
    <property type="component" value="Unassembled WGS sequence"/>
</dbReference>
<dbReference type="InterPro" id="IPR046335">
    <property type="entry name" value="LacI/GalR-like_sensor"/>
</dbReference>
<evidence type="ECO:0000313" key="6">
    <source>
        <dbReference type="Proteomes" id="UP000266915"/>
    </source>
</evidence>
<name>A0A3N2C5F4_9MICO</name>
<keyword evidence="2" id="KW-0238">DNA-binding</keyword>
<dbReference type="PROSITE" id="PS50932">
    <property type="entry name" value="HTH_LACI_2"/>
    <property type="match status" value="1"/>
</dbReference>
<dbReference type="Pfam" id="PF13377">
    <property type="entry name" value="Peripla_BP_3"/>
    <property type="match status" value="1"/>
</dbReference>
<dbReference type="Gene3D" id="1.10.260.40">
    <property type="entry name" value="lambda repressor-like DNA-binding domains"/>
    <property type="match status" value="1"/>
</dbReference>
<dbReference type="PROSITE" id="PS00356">
    <property type="entry name" value="HTH_LACI_1"/>
    <property type="match status" value="1"/>
</dbReference>
<evidence type="ECO:0000256" key="1">
    <source>
        <dbReference type="ARBA" id="ARBA00023015"/>
    </source>
</evidence>
<dbReference type="SMART" id="SM00354">
    <property type="entry name" value="HTH_LACI"/>
    <property type="match status" value="1"/>
</dbReference>
<dbReference type="EMBL" id="RKHL01000001">
    <property type="protein sequence ID" value="ROR82751.1"/>
    <property type="molecule type" value="Genomic_DNA"/>
</dbReference>
<sequence length="350" mass="37258">MSITMHDVAARAGVSIKTVSNVVNDYPHVSDATRSKVERAIAELGYRPNLSARSLRSGRSGVISLIIPDLRNAYFAELADAVMRQARARGLSVLIEQVAGGRDVELEILRGPRMQLVDGILYSPLSLDRDDSALLPDGPMVILGEQLFDGDRDHVTMANVDGARAATEHLLAQGRRRIVALGTDPHDTLGPAALRLQGYREALEAAGIPADPAYVSTVVSWHRSDGANAMREVIAAGLPFDGVVAFNDAMALGAMRVLQDAGLRIPDDVAIIGFDDLDETRYALPTLSTVDIGREEIAERAVELLIERIAAPGQPEAPRAIVSGFLVVPRESTGSLIAHTPGSGAAPSTL</sequence>
<dbReference type="InterPro" id="IPR000843">
    <property type="entry name" value="HTH_LacI"/>
</dbReference>
<dbReference type="Gene3D" id="3.40.50.2300">
    <property type="match status" value="2"/>
</dbReference>
<dbReference type="InterPro" id="IPR010982">
    <property type="entry name" value="Lambda_DNA-bd_dom_sf"/>
</dbReference>
<gene>
    <name evidence="5" type="ORF">EDD42_2847</name>
</gene>
<keyword evidence="6" id="KW-1185">Reference proteome</keyword>
<dbReference type="Pfam" id="PF00356">
    <property type="entry name" value="LacI"/>
    <property type="match status" value="1"/>
</dbReference>
<protein>
    <submittedName>
        <fullName evidence="5">LacI family transcriptional regulator</fullName>
    </submittedName>
</protein>
<reference evidence="5 6" key="1">
    <citation type="submission" date="2018-11" db="EMBL/GenBank/DDBJ databases">
        <title>Sequencing the genomes of 1000 actinobacteria strains.</title>
        <authorList>
            <person name="Klenk H.-P."/>
        </authorList>
    </citation>
    <scope>NUCLEOTIDE SEQUENCE [LARGE SCALE GENOMIC DNA]</scope>
    <source>
        <strain evidence="5 6">DSM 14012</strain>
    </source>
</reference>
<dbReference type="CDD" id="cd01392">
    <property type="entry name" value="HTH_LacI"/>
    <property type="match status" value="1"/>
</dbReference>
<comment type="caution">
    <text evidence="5">The sequence shown here is derived from an EMBL/GenBank/DDBJ whole genome shotgun (WGS) entry which is preliminary data.</text>
</comment>